<dbReference type="GO" id="GO:0005634">
    <property type="term" value="C:nucleus"/>
    <property type="evidence" value="ECO:0007669"/>
    <property type="project" value="UniProtKB-SubCell"/>
</dbReference>
<sequence length="629" mass="73076">MAVKRRQGCPQTALHMWDAIAYIRQQKQIPNVDRLSGYMKRVYNLNPPDFERQLKFAVSDELVVLKKSVGCKGAKVGIEQDGYRIPDEEQERDGHDWYCFECHRGGEVILCSTCHRVYHELCVSDDSETFVCPVCKENPEKFIATFKKSELNTLLSFTCIRLKEKTRELHRIPHPDDEKWRYTYLIYEPMDLITMEDKMKNCEYVSLAEFYTDAQQIVHNVSVYFGMQSTIAEMARQMLIDCEYDLAEIVRCANCYKMSNSKNNKLWFCQPCDPPHELVYAKLRGYPYWPAKIIKKYDTWYDVRFFGAKHQRGQIDLGFVKPISTSYKKLGVKKTASFDRAYNELRHHMRLVEEASKKDPSAKNQSPTKILEEVNGVAMQDSPKLKNGPGRKRKSTTTPAAAKAPSAKKPVTVPVKKNKKFYQESPTSSSPKNNPEDAVILEDHNFVSSSSQETVSHSSIGVQTDKELIEPEDSVLDKTVSEDTNNKPTKECECRAKYDKLIKELQVRLEDEHNEDKAKALKEFSERLTGDLEAEKQKSVSAAVDKLKREHKEAQRKAEESRKEAHELQVVKMIEQHRLEISETKKKQWCYNCESEAIYHCCWNTSYCSVECQQVHWHKEHKRTCRRKR</sequence>
<evidence type="ECO:0000256" key="9">
    <source>
        <dbReference type="ARBA" id="ARBA00022833"/>
    </source>
</evidence>
<dbReference type="PANTHER" id="PTHR46379:SF1">
    <property type="entry name" value="ZINC FINGER MYND DOMAIN-CONTAINING PROTEIN 11"/>
    <property type="match status" value="1"/>
</dbReference>
<dbReference type="PROSITE" id="PS01360">
    <property type="entry name" value="ZF_MYND_1"/>
    <property type="match status" value="1"/>
</dbReference>
<keyword evidence="10" id="KW-0832">Ubl conjugation</keyword>
<evidence type="ECO:0000256" key="6">
    <source>
        <dbReference type="ARBA" id="ARBA00022553"/>
    </source>
</evidence>
<feature type="domain" description="SAMD1-like winged helix (WH)" evidence="23">
    <location>
        <begin position="4"/>
        <end position="80"/>
    </location>
</feature>
<gene>
    <name evidence="24" type="ORF">JTE90_014904</name>
</gene>
<evidence type="ECO:0008006" key="26">
    <source>
        <dbReference type="Google" id="ProtNLM"/>
    </source>
</evidence>
<feature type="compositionally biased region" description="Polar residues" evidence="19">
    <location>
        <begin position="424"/>
        <end position="433"/>
    </location>
</feature>
<protein>
    <recommendedName>
        <fullName evidence="26">Zinc finger MYND domain-containing protein 11</fullName>
    </recommendedName>
</protein>
<dbReference type="SUPFAM" id="SSF144232">
    <property type="entry name" value="HIT/MYND zinc finger-like"/>
    <property type="match status" value="1"/>
</dbReference>
<evidence type="ECO:0000256" key="8">
    <source>
        <dbReference type="ARBA" id="ARBA00022771"/>
    </source>
</evidence>
<dbReference type="GO" id="GO:0005694">
    <property type="term" value="C:chromosome"/>
    <property type="evidence" value="ECO:0007669"/>
    <property type="project" value="UniProtKB-SubCell"/>
</dbReference>
<evidence type="ECO:0000256" key="4">
    <source>
        <dbReference type="ARBA" id="ARBA00022491"/>
    </source>
</evidence>
<evidence type="ECO:0000259" key="22">
    <source>
        <dbReference type="PROSITE" id="PS50865"/>
    </source>
</evidence>
<keyword evidence="9" id="KW-0862">Zinc</keyword>
<evidence type="ECO:0000256" key="18">
    <source>
        <dbReference type="SAM" id="Coils"/>
    </source>
</evidence>
<keyword evidence="25" id="KW-1185">Reference proteome</keyword>
<dbReference type="InterPro" id="IPR019786">
    <property type="entry name" value="Zinc_finger_PHD-type_CS"/>
</dbReference>
<evidence type="ECO:0000256" key="2">
    <source>
        <dbReference type="ARBA" id="ARBA00004286"/>
    </source>
</evidence>
<dbReference type="GO" id="GO:0003677">
    <property type="term" value="F:DNA binding"/>
    <property type="evidence" value="ECO:0007669"/>
    <property type="project" value="InterPro"/>
</dbReference>
<evidence type="ECO:0000256" key="7">
    <source>
        <dbReference type="ARBA" id="ARBA00022723"/>
    </source>
</evidence>
<dbReference type="AlphaFoldDB" id="A0AAV6VNX5"/>
<feature type="domain" description="MYND-type" evidence="22">
    <location>
        <begin position="590"/>
        <end position="625"/>
    </location>
</feature>
<dbReference type="GO" id="GO:0140006">
    <property type="term" value="F:histone H3 reader activity"/>
    <property type="evidence" value="ECO:0007669"/>
    <property type="project" value="UniProtKB-ARBA"/>
</dbReference>
<dbReference type="GO" id="GO:0009966">
    <property type="term" value="P:regulation of signal transduction"/>
    <property type="evidence" value="ECO:0007669"/>
    <property type="project" value="TreeGrafter"/>
</dbReference>
<dbReference type="Proteomes" id="UP000827092">
    <property type="component" value="Unassembled WGS sequence"/>
</dbReference>
<dbReference type="InterPro" id="IPR048589">
    <property type="entry name" value="SAMD1-like_WH"/>
</dbReference>
<evidence type="ECO:0000256" key="16">
    <source>
        <dbReference type="PROSITE-ProRule" id="PRU00035"/>
    </source>
</evidence>
<dbReference type="PROSITE" id="PS01359">
    <property type="entry name" value="ZF_PHD_1"/>
    <property type="match status" value="1"/>
</dbReference>
<evidence type="ECO:0000256" key="17">
    <source>
        <dbReference type="PROSITE-ProRule" id="PRU00134"/>
    </source>
</evidence>
<keyword evidence="13 16" id="KW-0103">Bromodomain</keyword>
<evidence type="ECO:0000256" key="13">
    <source>
        <dbReference type="ARBA" id="ARBA00023117"/>
    </source>
</evidence>
<dbReference type="SUPFAM" id="SSF63748">
    <property type="entry name" value="Tudor/PWWP/MBT"/>
    <property type="match status" value="1"/>
</dbReference>
<comment type="caution">
    <text evidence="24">The sequence shown here is derived from an EMBL/GenBank/DDBJ whole genome shotgun (WGS) entry which is preliminary data.</text>
</comment>
<evidence type="ECO:0000259" key="23">
    <source>
        <dbReference type="PROSITE" id="PS52014"/>
    </source>
</evidence>
<evidence type="ECO:0000256" key="14">
    <source>
        <dbReference type="ARBA" id="ARBA00023163"/>
    </source>
</evidence>
<dbReference type="InterPro" id="IPR047269">
    <property type="entry name" value="ZMY11"/>
</dbReference>
<dbReference type="InterPro" id="IPR057054">
    <property type="entry name" value="ZMYND11_CC"/>
</dbReference>
<dbReference type="InterPro" id="IPR013083">
    <property type="entry name" value="Znf_RING/FYVE/PHD"/>
</dbReference>
<dbReference type="Pfam" id="PF21524">
    <property type="entry name" value="SAMD1_WH"/>
    <property type="match status" value="1"/>
</dbReference>
<evidence type="ECO:0000256" key="15">
    <source>
        <dbReference type="ARBA" id="ARBA00023242"/>
    </source>
</evidence>
<evidence type="ECO:0000256" key="11">
    <source>
        <dbReference type="ARBA" id="ARBA00022853"/>
    </source>
</evidence>
<dbReference type="EMBL" id="JAFNEN010000055">
    <property type="protein sequence ID" value="KAG8197418.1"/>
    <property type="molecule type" value="Genomic_DNA"/>
</dbReference>
<dbReference type="InterPro" id="IPR001965">
    <property type="entry name" value="Znf_PHD"/>
</dbReference>
<dbReference type="CDD" id="cd20159">
    <property type="entry name" value="PWWP_BS69"/>
    <property type="match status" value="1"/>
</dbReference>
<dbReference type="InterPro" id="IPR000313">
    <property type="entry name" value="PWWP_dom"/>
</dbReference>
<keyword evidence="5" id="KW-1017">Isopeptide bond</keyword>
<dbReference type="GO" id="GO:0003714">
    <property type="term" value="F:transcription corepressor activity"/>
    <property type="evidence" value="ECO:0007669"/>
    <property type="project" value="InterPro"/>
</dbReference>
<accession>A0AAV6VNX5</accession>
<evidence type="ECO:0000256" key="19">
    <source>
        <dbReference type="SAM" id="MobiDB-lite"/>
    </source>
</evidence>
<reference evidence="24 25" key="1">
    <citation type="journal article" date="2022" name="Nat. Ecol. Evol.">
        <title>A masculinizing supergene underlies an exaggerated male reproductive morph in a spider.</title>
        <authorList>
            <person name="Hendrickx F."/>
            <person name="De Corte Z."/>
            <person name="Sonet G."/>
            <person name="Van Belleghem S.M."/>
            <person name="Kostlbacher S."/>
            <person name="Vangestel C."/>
        </authorList>
    </citation>
    <scope>NUCLEOTIDE SEQUENCE [LARGE SCALE GENOMIC DNA]</scope>
    <source>
        <strain evidence="24">W744_W776</strain>
    </source>
</reference>
<keyword evidence="11" id="KW-0156">Chromatin regulator</keyword>
<dbReference type="Pfam" id="PF00855">
    <property type="entry name" value="PWWP"/>
    <property type="match status" value="1"/>
</dbReference>
<evidence type="ECO:0000259" key="20">
    <source>
        <dbReference type="PROSITE" id="PS50014"/>
    </source>
</evidence>
<evidence type="ECO:0000256" key="10">
    <source>
        <dbReference type="ARBA" id="ARBA00022843"/>
    </source>
</evidence>
<dbReference type="SMART" id="SM00249">
    <property type="entry name" value="PHD"/>
    <property type="match status" value="1"/>
</dbReference>
<dbReference type="SMART" id="SM00297">
    <property type="entry name" value="BROMO"/>
    <property type="match status" value="1"/>
</dbReference>
<keyword evidence="3" id="KW-0158">Chromosome</keyword>
<keyword evidence="18" id="KW-0175">Coiled coil</keyword>
<dbReference type="SMART" id="SM00293">
    <property type="entry name" value="PWWP"/>
    <property type="match status" value="1"/>
</dbReference>
<dbReference type="CDD" id="cd15537">
    <property type="entry name" value="PHD_BS69"/>
    <property type="match status" value="1"/>
</dbReference>
<dbReference type="SUPFAM" id="SSF47370">
    <property type="entry name" value="Bromodomain"/>
    <property type="match status" value="1"/>
</dbReference>
<feature type="compositionally biased region" description="Low complexity" evidence="19">
    <location>
        <begin position="396"/>
        <end position="415"/>
    </location>
</feature>
<dbReference type="InterPro" id="IPR002893">
    <property type="entry name" value="Znf_MYND"/>
</dbReference>
<keyword evidence="15" id="KW-0539">Nucleus</keyword>
<keyword evidence="8 17" id="KW-0863">Zinc-finger</keyword>
<feature type="domain" description="PWWP" evidence="21">
    <location>
        <begin position="275"/>
        <end position="326"/>
    </location>
</feature>
<dbReference type="PROSITE" id="PS50812">
    <property type="entry name" value="PWWP"/>
    <property type="match status" value="1"/>
</dbReference>
<dbReference type="Gene3D" id="2.30.30.140">
    <property type="match status" value="1"/>
</dbReference>
<keyword evidence="6" id="KW-0597">Phosphoprotein</keyword>
<organism evidence="24 25">
    <name type="scientific">Oedothorax gibbosus</name>
    <dbReference type="NCBI Taxonomy" id="931172"/>
    <lineage>
        <taxon>Eukaryota</taxon>
        <taxon>Metazoa</taxon>
        <taxon>Ecdysozoa</taxon>
        <taxon>Arthropoda</taxon>
        <taxon>Chelicerata</taxon>
        <taxon>Arachnida</taxon>
        <taxon>Araneae</taxon>
        <taxon>Araneomorphae</taxon>
        <taxon>Entelegynae</taxon>
        <taxon>Araneoidea</taxon>
        <taxon>Linyphiidae</taxon>
        <taxon>Erigoninae</taxon>
        <taxon>Oedothorax</taxon>
    </lineage>
</organism>
<dbReference type="InterPro" id="IPR001487">
    <property type="entry name" value="Bromodomain"/>
</dbReference>
<evidence type="ECO:0000256" key="5">
    <source>
        <dbReference type="ARBA" id="ARBA00022499"/>
    </source>
</evidence>
<evidence type="ECO:0000256" key="12">
    <source>
        <dbReference type="ARBA" id="ARBA00023015"/>
    </source>
</evidence>
<keyword evidence="12" id="KW-0805">Transcription regulation</keyword>
<dbReference type="PROSITE" id="PS50014">
    <property type="entry name" value="BROMODOMAIN_2"/>
    <property type="match status" value="1"/>
</dbReference>
<feature type="region of interest" description="Disordered" evidence="19">
    <location>
        <begin position="373"/>
        <end position="436"/>
    </location>
</feature>
<dbReference type="InterPro" id="IPR036427">
    <property type="entry name" value="Bromodomain-like_sf"/>
</dbReference>
<dbReference type="Pfam" id="PF23461">
    <property type="entry name" value="ZMYND11_CC"/>
    <property type="match status" value="1"/>
</dbReference>
<dbReference type="InterPro" id="IPR047268">
    <property type="entry name" value="PWWP_BS69"/>
</dbReference>
<dbReference type="PROSITE" id="PS50865">
    <property type="entry name" value="ZF_MYND_2"/>
    <property type="match status" value="1"/>
</dbReference>
<dbReference type="Gene3D" id="6.10.140.2220">
    <property type="match status" value="1"/>
</dbReference>
<evidence type="ECO:0000313" key="24">
    <source>
        <dbReference type="EMBL" id="KAG8197418.1"/>
    </source>
</evidence>
<evidence type="ECO:0000256" key="1">
    <source>
        <dbReference type="ARBA" id="ARBA00004123"/>
    </source>
</evidence>
<comment type="subcellular location">
    <subcellularLocation>
        <location evidence="2">Chromosome</location>
    </subcellularLocation>
    <subcellularLocation>
        <location evidence="1">Nucleus</location>
    </subcellularLocation>
</comment>
<dbReference type="PANTHER" id="PTHR46379">
    <property type="entry name" value="ZINC FINGER MYND DOMAIN-CONTAINING"/>
    <property type="match status" value="1"/>
</dbReference>
<dbReference type="Gene3D" id="1.20.920.10">
    <property type="entry name" value="Bromodomain-like"/>
    <property type="match status" value="1"/>
</dbReference>
<proteinExistence type="predicted"/>
<dbReference type="Pfam" id="PF00439">
    <property type="entry name" value="Bromodomain"/>
    <property type="match status" value="1"/>
</dbReference>
<dbReference type="GO" id="GO:0008270">
    <property type="term" value="F:zinc ion binding"/>
    <property type="evidence" value="ECO:0007669"/>
    <property type="project" value="UniProtKB-KW"/>
</dbReference>
<keyword evidence="14" id="KW-0804">Transcription</keyword>
<feature type="domain" description="Bromo" evidence="20">
    <location>
        <begin position="182"/>
        <end position="232"/>
    </location>
</feature>
<name>A0AAV6VNX5_9ARAC</name>
<dbReference type="SUPFAM" id="SSF57903">
    <property type="entry name" value="FYVE/PHD zinc finger"/>
    <property type="match status" value="1"/>
</dbReference>
<dbReference type="InterPro" id="IPR011011">
    <property type="entry name" value="Znf_FYVE_PHD"/>
</dbReference>
<evidence type="ECO:0000313" key="25">
    <source>
        <dbReference type="Proteomes" id="UP000827092"/>
    </source>
</evidence>
<dbReference type="GO" id="GO:0034243">
    <property type="term" value="P:regulation of transcription elongation by RNA polymerase II"/>
    <property type="evidence" value="ECO:0007669"/>
    <property type="project" value="InterPro"/>
</dbReference>
<dbReference type="InterPro" id="IPR057053">
    <property type="entry name" value="MYND_ZMYND11_ZMYD8"/>
</dbReference>
<dbReference type="Gene3D" id="3.30.40.10">
    <property type="entry name" value="Zinc/RING finger domain, C3HC4 (zinc finger)"/>
    <property type="match status" value="1"/>
</dbReference>
<keyword evidence="7" id="KW-0479">Metal-binding</keyword>
<dbReference type="Pfam" id="PF24324">
    <property type="entry name" value="MYND_ZMYND11_ZMYD8"/>
    <property type="match status" value="1"/>
</dbReference>
<dbReference type="FunFam" id="6.10.140.2220:FF:000002">
    <property type="entry name" value="Protein kinase C-binding protein 1 isoform C"/>
    <property type="match status" value="1"/>
</dbReference>
<feature type="coiled-coil region" evidence="18">
    <location>
        <begin position="495"/>
        <end position="571"/>
    </location>
</feature>
<evidence type="ECO:0000259" key="21">
    <source>
        <dbReference type="PROSITE" id="PS50812"/>
    </source>
</evidence>
<keyword evidence="4" id="KW-0678">Repressor</keyword>
<dbReference type="PROSITE" id="PS52014">
    <property type="entry name" value="SAMD1_WH"/>
    <property type="match status" value="1"/>
</dbReference>
<evidence type="ECO:0000256" key="3">
    <source>
        <dbReference type="ARBA" id="ARBA00022454"/>
    </source>
</evidence>